<dbReference type="STRING" id="765440.A0A0C3G4D9"/>
<reference evidence="1 2" key="1">
    <citation type="submission" date="2014-04" db="EMBL/GenBank/DDBJ databases">
        <authorList>
            <consortium name="DOE Joint Genome Institute"/>
            <person name="Kuo A."/>
            <person name="Tarkka M."/>
            <person name="Buscot F."/>
            <person name="Kohler A."/>
            <person name="Nagy L.G."/>
            <person name="Floudas D."/>
            <person name="Copeland A."/>
            <person name="Barry K.W."/>
            <person name="Cichocki N."/>
            <person name="Veneault-Fourrey C."/>
            <person name="LaButti K."/>
            <person name="Lindquist E.A."/>
            <person name="Lipzen A."/>
            <person name="Lundell T."/>
            <person name="Morin E."/>
            <person name="Murat C."/>
            <person name="Sun H."/>
            <person name="Tunlid A."/>
            <person name="Henrissat B."/>
            <person name="Grigoriev I.V."/>
            <person name="Hibbett D.S."/>
            <person name="Martin F."/>
            <person name="Nordberg H.P."/>
            <person name="Cantor M.N."/>
            <person name="Hua S.X."/>
        </authorList>
    </citation>
    <scope>NUCLEOTIDE SEQUENCE [LARGE SCALE GENOMIC DNA]</scope>
    <source>
        <strain evidence="1 2">F 1598</strain>
    </source>
</reference>
<dbReference type="AlphaFoldDB" id="A0A0C3G4D9"/>
<name>A0A0C3G4D9_PILCF</name>
<keyword evidence="2" id="KW-1185">Reference proteome</keyword>
<dbReference type="OrthoDB" id="5586015at2759"/>
<dbReference type="HOGENOM" id="CLU_3014981_0_0_1"/>
<protein>
    <submittedName>
        <fullName evidence="1">Uncharacterized protein</fullName>
    </submittedName>
</protein>
<proteinExistence type="predicted"/>
<evidence type="ECO:0000313" key="2">
    <source>
        <dbReference type="Proteomes" id="UP000054166"/>
    </source>
</evidence>
<accession>A0A0C3G4D9</accession>
<dbReference type="InParanoid" id="A0A0C3G4D9"/>
<reference evidence="2" key="2">
    <citation type="submission" date="2015-01" db="EMBL/GenBank/DDBJ databases">
        <title>Evolutionary Origins and Diversification of the Mycorrhizal Mutualists.</title>
        <authorList>
            <consortium name="DOE Joint Genome Institute"/>
            <consortium name="Mycorrhizal Genomics Consortium"/>
            <person name="Kohler A."/>
            <person name="Kuo A."/>
            <person name="Nagy L.G."/>
            <person name="Floudas D."/>
            <person name="Copeland A."/>
            <person name="Barry K.W."/>
            <person name="Cichocki N."/>
            <person name="Veneault-Fourrey C."/>
            <person name="LaButti K."/>
            <person name="Lindquist E.A."/>
            <person name="Lipzen A."/>
            <person name="Lundell T."/>
            <person name="Morin E."/>
            <person name="Murat C."/>
            <person name="Riley R."/>
            <person name="Ohm R."/>
            <person name="Sun H."/>
            <person name="Tunlid A."/>
            <person name="Henrissat B."/>
            <person name="Grigoriev I.V."/>
            <person name="Hibbett D.S."/>
            <person name="Martin F."/>
        </authorList>
    </citation>
    <scope>NUCLEOTIDE SEQUENCE [LARGE SCALE GENOMIC DNA]</scope>
    <source>
        <strain evidence="2">F 1598</strain>
    </source>
</reference>
<sequence length="56" mass="6225">METVEAMMVSEGRGVKLLDLTAPPDLNQARVNKCLIALVNRKIVQGTVLYRWQGTP</sequence>
<gene>
    <name evidence="1" type="ORF">PILCRDRAFT_815910</name>
</gene>
<dbReference type="Proteomes" id="UP000054166">
    <property type="component" value="Unassembled WGS sequence"/>
</dbReference>
<evidence type="ECO:0000313" key="1">
    <source>
        <dbReference type="EMBL" id="KIM86669.1"/>
    </source>
</evidence>
<dbReference type="EMBL" id="KN832981">
    <property type="protein sequence ID" value="KIM86669.1"/>
    <property type="molecule type" value="Genomic_DNA"/>
</dbReference>
<organism evidence="1 2">
    <name type="scientific">Piloderma croceum (strain F 1598)</name>
    <dbReference type="NCBI Taxonomy" id="765440"/>
    <lineage>
        <taxon>Eukaryota</taxon>
        <taxon>Fungi</taxon>
        <taxon>Dikarya</taxon>
        <taxon>Basidiomycota</taxon>
        <taxon>Agaricomycotina</taxon>
        <taxon>Agaricomycetes</taxon>
        <taxon>Agaricomycetidae</taxon>
        <taxon>Atheliales</taxon>
        <taxon>Atheliaceae</taxon>
        <taxon>Piloderma</taxon>
    </lineage>
</organism>